<name>A0A5M3MEJ9_CONPW</name>
<reference evidence="3" key="1">
    <citation type="journal article" date="2012" name="Science">
        <title>The Paleozoic origin of enzymatic lignin decomposition reconstructed from 31 fungal genomes.</title>
        <authorList>
            <person name="Floudas D."/>
            <person name="Binder M."/>
            <person name="Riley R."/>
            <person name="Barry K."/>
            <person name="Blanchette R.A."/>
            <person name="Henrissat B."/>
            <person name="Martinez A.T."/>
            <person name="Otillar R."/>
            <person name="Spatafora J.W."/>
            <person name="Yadav J.S."/>
            <person name="Aerts A."/>
            <person name="Benoit I."/>
            <person name="Boyd A."/>
            <person name="Carlson A."/>
            <person name="Copeland A."/>
            <person name="Coutinho P.M."/>
            <person name="de Vries R.P."/>
            <person name="Ferreira P."/>
            <person name="Findley K."/>
            <person name="Foster B."/>
            <person name="Gaskell J."/>
            <person name="Glotzer D."/>
            <person name="Gorecki P."/>
            <person name="Heitman J."/>
            <person name="Hesse C."/>
            <person name="Hori C."/>
            <person name="Igarashi K."/>
            <person name="Jurgens J.A."/>
            <person name="Kallen N."/>
            <person name="Kersten P."/>
            <person name="Kohler A."/>
            <person name="Kuees U."/>
            <person name="Kumar T.K.A."/>
            <person name="Kuo A."/>
            <person name="LaButti K."/>
            <person name="Larrondo L.F."/>
            <person name="Lindquist E."/>
            <person name="Ling A."/>
            <person name="Lombard V."/>
            <person name="Lucas S."/>
            <person name="Lundell T."/>
            <person name="Martin R."/>
            <person name="McLaughlin D.J."/>
            <person name="Morgenstern I."/>
            <person name="Morin E."/>
            <person name="Murat C."/>
            <person name="Nagy L.G."/>
            <person name="Nolan M."/>
            <person name="Ohm R.A."/>
            <person name="Patyshakuliyeva A."/>
            <person name="Rokas A."/>
            <person name="Ruiz-Duenas F.J."/>
            <person name="Sabat G."/>
            <person name="Salamov A."/>
            <person name="Samejima M."/>
            <person name="Schmutz J."/>
            <person name="Slot J.C."/>
            <person name="St John F."/>
            <person name="Stenlid J."/>
            <person name="Sun H."/>
            <person name="Sun S."/>
            <person name="Syed K."/>
            <person name="Tsang A."/>
            <person name="Wiebenga A."/>
            <person name="Young D."/>
            <person name="Pisabarro A."/>
            <person name="Eastwood D.C."/>
            <person name="Martin F."/>
            <person name="Cullen D."/>
            <person name="Grigoriev I.V."/>
            <person name="Hibbett D.S."/>
        </authorList>
    </citation>
    <scope>NUCLEOTIDE SEQUENCE [LARGE SCALE GENOMIC DNA]</scope>
    <source>
        <strain evidence="3">RWD-64-598 SS2</strain>
    </source>
</reference>
<dbReference type="EMBL" id="JH711584">
    <property type="protein sequence ID" value="EIW77436.1"/>
    <property type="molecule type" value="Genomic_DNA"/>
</dbReference>
<sequence>MPIPLELVHRVFHAYPHVLAYDLEQINEFLKLCYAEREVIALIHHATIDTITQAPPLLPEIHAAWIADQTNLPLDLVNSLWGAFKDAIWTMASDSQELAARVQRFVESGWDKGISYKTLAPPSKKCINDACRDRTSEMRKETIRDGIVFTFDIGIQWAKVIHLTCIGCGTNYRSNYYIPRGSETRIYYQELPEYLQVDDHHYVDARLANHWTTSLLIGATAATSLARIYEQSFGCNIEELTRQYYSRPQMLSQKLRRLPFSPKLNTDHVWTAFIVLALLRDCKVHGVRLRVPHDGEQRSSATIVMYA</sequence>
<evidence type="ECO:0000313" key="2">
    <source>
        <dbReference type="EMBL" id="EIW77436.1"/>
    </source>
</evidence>
<dbReference type="Pfam" id="PF18718">
    <property type="entry name" value="CxC5"/>
    <property type="match status" value="1"/>
</dbReference>
<organism evidence="2 3">
    <name type="scientific">Coniophora puteana (strain RWD-64-598)</name>
    <name type="common">Brown rot fungus</name>
    <dbReference type="NCBI Taxonomy" id="741705"/>
    <lineage>
        <taxon>Eukaryota</taxon>
        <taxon>Fungi</taxon>
        <taxon>Dikarya</taxon>
        <taxon>Basidiomycota</taxon>
        <taxon>Agaricomycotina</taxon>
        <taxon>Agaricomycetes</taxon>
        <taxon>Agaricomycetidae</taxon>
        <taxon>Boletales</taxon>
        <taxon>Coniophorineae</taxon>
        <taxon>Coniophoraceae</taxon>
        <taxon>Coniophora</taxon>
    </lineage>
</organism>
<dbReference type="OMA" id="CINDACR"/>
<gene>
    <name evidence="2" type="ORF">CONPUDRAFT_157687</name>
</gene>
<accession>A0A5M3MEJ9</accession>
<proteinExistence type="predicted"/>
<dbReference type="RefSeq" id="XP_007772808.1">
    <property type="nucleotide sequence ID" value="XM_007774618.1"/>
</dbReference>
<dbReference type="KEGG" id="cput:CONPUDRAFT_157687"/>
<dbReference type="Proteomes" id="UP000053558">
    <property type="component" value="Unassembled WGS sequence"/>
</dbReference>
<evidence type="ECO:0000313" key="3">
    <source>
        <dbReference type="Proteomes" id="UP000053558"/>
    </source>
</evidence>
<dbReference type="GeneID" id="19203802"/>
<dbReference type="AlphaFoldDB" id="A0A5M3MEJ9"/>
<feature type="domain" description="CxC5 like cysteine cluster associated with KDZ" evidence="1">
    <location>
        <begin position="115"/>
        <end position="233"/>
    </location>
</feature>
<protein>
    <recommendedName>
        <fullName evidence="1">CxC5 like cysteine cluster associated with KDZ domain-containing protein</fullName>
    </recommendedName>
</protein>
<comment type="caution">
    <text evidence="2">The sequence shown here is derived from an EMBL/GenBank/DDBJ whole genome shotgun (WGS) entry which is preliminary data.</text>
</comment>
<evidence type="ECO:0000259" key="1">
    <source>
        <dbReference type="Pfam" id="PF18718"/>
    </source>
</evidence>
<dbReference type="InterPro" id="IPR041539">
    <property type="entry name" value="CxC5"/>
</dbReference>
<dbReference type="OrthoDB" id="3055037at2759"/>
<keyword evidence="3" id="KW-1185">Reference proteome</keyword>